<evidence type="ECO:0000313" key="2">
    <source>
        <dbReference type="EnsemblPlants" id="PGSC0003DMT400095028"/>
    </source>
</evidence>
<dbReference type="Gramene" id="PGSC0003DMT400095028">
    <property type="protein sequence ID" value="PGSC0003DMT400095028"/>
    <property type="gene ID" value="PGSC0003DMG400044599"/>
</dbReference>
<name>M1DVE9_SOLTU</name>
<dbReference type="AlphaFoldDB" id="M1DVE9"/>
<dbReference type="PaxDb" id="4113-PGSC0003DMT400095028"/>
<dbReference type="HOGENOM" id="CLU_3091098_0_0_1"/>
<evidence type="ECO:0000256" key="1">
    <source>
        <dbReference type="SAM" id="MobiDB-lite"/>
    </source>
</evidence>
<accession>M1DVE9</accession>
<dbReference type="Proteomes" id="UP000011115">
    <property type="component" value="Unassembled WGS sequence"/>
</dbReference>
<sequence length="52" mass="6284">MVDFSQHLEFRVLKWNYVARIHVWEPGSPDSRVVQNRTETDNPNRKNLLVYQ</sequence>
<reference evidence="2" key="2">
    <citation type="submission" date="2015-06" db="UniProtKB">
        <authorList>
            <consortium name="EnsemblPlants"/>
        </authorList>
    </citation>
    <scope>IDENTIFICATION</scope>
    <source>
        <strain evidence="2">DM1-3 516 R44</strain>
    </source>
</reference>
<protein>
    <submittedName>
        <fullName evidence="2">Uncharacterized protein</fullName>
    </submittedName>
</protein>
<feature type="region of interest" description="Disordered" evidence="1">
    <location>
        <begin position="31"/>
        <end position="52"/>
    </location>
</feature>
<evidence type="ECO:0000313" key="3">
    <source>
        <dbReference type="Proteomes" id="UP000011115"/>
    </source>
</evidence>
<keyword evidence="3" id="KW-1185">Reference proteome</keyword>
<dbReference type="InParanoid" id="M1DVE9"/>
<reference evidence="3" key="1">
    <citation type="journal article" date="2011" name="Nature">
        <title>Genome sequence and analysis of the tuber crop potato.</title>
        <authorList>
            <consortium name="The Potato Genome Sequencing Consortium"/>
        </authorList>
    </citation>
    <scope>NUCLEOTIDE SEQUENCE [LARGE SCALE GENOMIC DNA]</scope>
    <source>
        <strain evidence="3">cv. DM1-3 516 R44</strain>
    </source>
</reference>
<proteinExistence type="predicted"/>
<organism evidence="2 3">
    <name type="scientific">Solanum tuberosum</name>
    <name type="common">Potato</name>
    <dbReference type="NCBI Taxonomy" id="4113"/>
    <lineage>
        <taxon>Eukaryota</taxon>
        <taxon>Viridiplantae</taxon>
        <taxon>Streptophyta</taxon>
        <taxon>Embryophyta</taxon>
        <taxon>Tracheophyta</taxon>
        <taxon>Spermatophyta</taxon>
        <taxon>Magnoliopsida</taxon>
        <taxon>eudicotyledons</taxon>
        <taxon>Gunneridae</taxon>
        <taxon>Pentapetalae</taxon>
        <taxon>asterids</taxon>
        <taxon>lamiids</taxon>
        <taxon>Solanales</taxon>
        <taxon>Solanaceae</taxon>
        <taxon>Solanoideae</taxon>
        <taxon>Solaneae</taxon>
        <taxon>Solanum</taxon>
    </lineage>
</organism>
<dbReference type="EnsemblPlants" id="PGSC0003DMT400095028">
    <property type="protein sequence ID" value="PGSC0003DMT400095028"/>
    <property type="gene ID" value="PGSC0003DMG400044599"/>
</dbReference>